<feature type="compositionally biased region" description="Basic residues" evidence="2">
    <location>
        <begin position="3873"/>
        <end position="3882"/>
    </location>
</feature>
<feature type="region of interest" description="Disordered" evidence="2">
    <location>
        <begin position="2931"/>
        <end position="3443"/>
    </location>
</feature>
<feature type="compositionally biased region" description="Pro residues" evidence="2">
    <location>
        <begin position="3841"/>
        <end position="3866"/>
    </location>
</feature>
<evidence type="ECO:0000256" key="1">
    <source>
        <dbReference type="SAM" id="Coils"/>
    </source>
</evidence>
<proteinExistence type="predicted"/>
<feature type="compositionally biased region" description="Low complexity" evidence="2">
    <location>
        <begin position="264"/>
        <end position="294"/>
    </location>
</feature>
<feature type="compositionally biased region" description="Basic residues" evidence="2">
    <location>
        <begin position="2501"/>
        <end position="2513"/>
    </location>
</feature>
<feature type="compositionally biased region" description="Low complexity" evidence="2">
    <location>
        <begin position="2486"/>
        <end position="2500"/>
    </location>
</feature>
<feature type="compositionally biased region" description="Low complexity" evidence="2">
    <location>
        <begin position="1418"/>
        <end position="1437"/>
    </location>
</feature>
<feature type="region of interest" description="Disordered" evidence="2">
    <location>
        <begin position="3630"/>
        <end position="3660"/>
    </location>
</feature>
<feature type="compositionally biased region" description="Pro residues" evidence="2">
    <location>
        <begin position="2805"/>
        <end position="2814"/>
    </location>
</feature>
<feature type="region of interest" description="Disordered" evidence="2">
    <location>
        <begin position="1"/>
        <end position="70"/>
    </location>
</feature>
<feature type="compositionally biased region" description="Polar residues" evidence="2">
    <location>
        <begin position="1"/>
        <end position="36"/>
    </location>
</feature>
<gene>
    <name evidence="4" type="ORF">CPB83DRAFT_165178</name>
</gene>
<feature type="compositionally biased region" description="Low complexity" evidence="2">
    <location>
        <begin position="1373"/>
        <end position="1388"/>
    </location>
</feature>
<feature type="compositionally biased region" description="Basic residues" evidence="2">
    <location>
        <begin position="2789"/>
        <end position="2804"/>
    </location>
</feature>
<feature type="region of interest" description="Disordered" evidence="2">
    <location>
        <begin position="2769"/>
        <end position="2842"/>
    </location>
</feature>
<feature type="region of interest" description="Disordered" evidence="2">
    <location>
        <begin position="2056"/>
        <end position="2120"/>
    </location>
</feature>
<feature type="compositionally biased region" description="Basic residues" evidence="2">
    <location>
        <begin position="2868"/>
        <end position="2883"/>
    </location>
</feature>
<feature type="region of interest" description="Disordered" evidence="2">
    <location>
        <begin position="1154"/>
        <end position="1187"/>
    </location>
</feature>
<feature type="region of interest" description="Disordered" evidence="2">
    <location>
        <begin position="1848"/>
        <end position="1896"/>
    </location>
</feature>
<dbReference type="Proteomes" id="UP000807306">
    <property type="component" value="Unassembled WGS sequence"/>
</dbReference>
<feature type="compositionally biased region" description="Polar residues" evidence="2">
    <location>
        <begin position="1675"/>
        <end position="1691"/>
    </location>
</feature>
<feature type="region of interest" description="Disordered" evidence="2">
    <location>
        <begin position="1264"/>
        <end position="1437"/>
    </location>
</feature>
<feature type="compositionally biased region" description="Basic residues" evidence="2">
    <location>
        <begin position="3107"/>
        <end position="3129"/>
    </location>
</feature>
<feature type="region of interest" description="Disordered" evidence="2">
    <location>
        <begin position="400"/>
        <end position="432"/>
    </location>
</feature>
<accession>A0A9P6JR94</accession>
<feature type="compositionally biased region" description="Acidic residues" evidence="2">
    <location>
        <begin position="61"/>
        <end position="70"/>
    </location>
</feature>
<feature type="domain" description="PH" evidence="3">
    <location>
        <begin position="502"/>
        <end position="629"/>
    </location>
</feature>
<feature type="compositionally biased region" description="Low complexity" evidence="2">
    <location>
        <begin position="1022"/>
        <end position="1039"/>
    </location>
</feature>
<feature type="compositionally biased region" description="Polar residues" evidence="2">
    <location>
        <begin position="3953"/>
        <end position="3962"/>
    </location>
</feature>
<feature type="compositionally biased region" description="Low complexity" evidence="2">
    <location>
        <begin position="3298"/>
        <end position="3308"/>
    </location>
</feature>
<feature type="compositionally biased region" description="Polar residues" evidence="2">
    <location>
        <begin position="1574"/>
        <end position="1588"/>
    </location>
</feature>
<feature type="compositionally biased region" description="Basic and acidic residues" evidence="2">
    <location>
        <begin position="400"/>
        <end position="409"/>
    </location>
</feature>
<feature type="compositionally biased region" description="Pro residues" evidence="2">
    <location>
        <begin position="1653"/>
        <end position="1669"/>
    </location>
</feature>
<comment type="caution">
    <text evidence="4">The sequence shown here is derived from an EMBL/GenBank/DDBJ whole genome shotgun (WGS) entry which is preliminary data.</text>
</comment>
<dbReference type="InterPro" id="IPR001849">
    <property type="entry name" value="PH_domain"/>
</dbReference>
<evidence type="ECO:0000256" key="2">
    <source>
        <dbReference type="SAM" id="MobiDB-lite"/>
    </source>
</evidence>
<feature type="compositionally biased region" description="Basic residues" evidence="2">
    <location>
        <begin position="2967"/>
        <end position="2981"/>
    </location>
</feature>
<keyword evidence="5" id="KW-1185">Reference proteome</keyword>
<feature type="region of interest" description="Disordered" evidence="2">
    <location>
        <begin position="1999"/>
        <end position="2020"/>
    </location>
</feature>
<feature type="compositionally biased region" description="Pro residues" evidence="2">
    <location>
        <begin position="1338"/>
        <end position="1372"/>
    </location>
</feature>
<evidence type="ECO:0000313" key="4">
    <source>
        <dbReference type="EMBL" id="KAF9530522.1"/>
    </source>
</evidence>
<dbReference type="SUPFAM" id="SSF50729">
    <property type="entry name" value="PH domain-like"/>
    <property type="match status" value="1"/>
</dbReference>
<feature type="compositionally biased region" description="Polar residues" evidence="2">
    <location>
        <begin position="49"/>
        <end position="60"/>
    </location>
</feature>
<organism evidence="4 5">
    <name type="scientific">Crepidotus variabilis</name>
    <dbReference type="NCBI Taxonomy" id="179855"/>
    <lineage>
        <taxon>Eukaryota</taxon>
        <taxon>Fungi</taxon>
        <taxon>Dikarya</taxon>
        <taxon>Basidiomycota</taxon>
        <taxon>Agaricomycotina</taxon>
        <taxon>Agaricomycetes</taxon>
        <taxon>Agaricomycetidae</taxon>
        <taxon>Agaricales</taxon>
        <taxon>Agaricineae</taxon>
        <taxon>Crepidotaceae</taxon>
        <taxon>Crepidotus</taxon>
    </lineage>
</organism>
<dbReference type="SMART" id="SM00233">
    <property type="entry name" value="PH"/>
    <property type="match status" value="1"/>
</dbReference>
<dbReference type="OrthoDB" id="2507336at2759"/>
<protein>
    <recommendedName>
        <fullName evidence="3">PH domain-containing protein</fullName>
    </recommendedName>
</protein>
<feature type="compositionally biased region" description="Polar residues" evidence="2">
    <location>
        <begin position="1303"/>
        <end position="1314"/>
    </location>
</feature>
<feature type="compositionally biased region" description="Polar residues" evidence="2">
    <location>
        <begin position="937"/>
        <end position="957"/>
    </location>
</feature>
<feature type="region of interest" description="Disordered" evidence="2">
    <location>
        <begin position="2858"/>
        <end position="2904"/>
    </location>
</feature>
<feature type="coiled-coil region" evidence="1">
    <location>
        <begin position="3722"/>
        <end position="3756"/>
    </location>
</feature>
<feature type="region of interest" description="Disordered" evidence="2">
    <location>
        <begin position="1215"/>
        <end position="1235"/>
    </location>
</feature>
<feature type="compositionally biased region" description="Polar residues" evidence="2">
    <location>
        <begin position="192"/>
        <end position="204"/>
    </location>
</feature>
<feature type="region of interest" description="Disordered" evidence="2">
    <location>
        <begin position="134"/>
        <end position="208"/>
    </location>
</feature>
<feature type="region of interest" description="Disordered" evidence="2">
    <location>
        <begin position="84"/>
        <end position="107"/>
    </location>
</feature>
<feature type="compositionally biased region" description="Basic residues" evidence="2">
    <location>
        <begin position="2939"/>
        <end position="2949"/>
    </location>
</feature>
<feature type="region of interest" description="Disordered" evidence="2">
    <location>
        <begin position="1022"/>
        <end position="1080"/>
    </location>
</feature>
<feature type="compositionally biased region" description="Low complexity" evidence="2">
    <location>
        <begin position="2061"/>
        <end position="2077"/>
    </location>
</feature>
<feature type="compositionally biased region" description="Basic and acidic residues" evidence="2">
    <location>
        <begin position="3393"/>
        <end position="3408"/>
    </location>
</feature>
<feature type="compositionally biased region" description="Basic and acidic residues" evidence="2">
    <location>
        <begin position="3257"/>
        <end position="3271"/>
    </location>
</feature>
<feature type="compositionally biased region" description="Low complexity" evidence="2">
    <location>
        <begin position="1591"/>
        <end position="1617"/>
    </location>
</feature>
<feature type="compositionally biased region" description="Low complexity" evidence="2">
    <location>
        <begin position="342"/>
        <end position="351"/>
    </location>
</feature>
<feature type="compositionally biased region" description="Low complexity" evidence="2">
    <location>
        <begin position="3198"/>
        <end position="3214"/>
    </location>
</feature>
<feature type="compositionally biased region" description="Basic residues" evidence="2">
    <location>
        <begin position="3069"/>
        <end position="3091"/>
    </location>
</feature>
<feature type="compositionally biased region" description="Polar residues" evidence="2">
    <location>
        <begin position="761"/>
        <end position="770"/>
    </location>
</feature>
<feature type="compositionally biased region" description="Polar residues" evidence="2">
    <location>
        <begin position="2102"/>
        <end position="2113"/>
    </location>
</feature>
<feature type="region of interest" description="Disordered" evidence="2">
    <location>
        <begin position="1570"/>
        <end position="1691"/>
    </location>
</feature>
<feature type="compositionally biased region" description="Polar residues" evidence="2">
    <location>
        <begin position="1040"/>
        <end position="1058"/>
    </location>
</feature>
<feature type="compositionally biased region" description="Basic and acidic residues" evidence="2">
    <location>
        <begin position="147"/>
        <end position="162"/>
    </location>
</feature>
<feature type="compositionally biased region" description="Low complexity" evidence="2">
    <location>
        <begin position="94"/>
        <end position="107"/>
    </location>
</feature>
<feature type="region of interest" description="Disordered" evidence="2">
    <location>
        <begin position="3829"/>
        <end position="3962"/>
    </location>
</feature>
<feature type="compositionally biased region" description="Polar residues" evidence="2">
    <location>
        <begin position="352"/>
        <end position="384"/>
    </location>
</feature>
<feature type="region of interest" description="Disordered" evidence="2">
    <location>
        <begin position="264"/>
        <end position="387"/>
    </location>
</feature>
<feature type="region of interest" description="Disordered" evidence="2">
    <location>
        <begin position="2330"/>
        <end position="2350"/>
    </location>
</feature>
<feature type="compositionally biased region" description="Low complexity" evidence="2">
    <location>
        <begin position="909"/>
        <end position="925"/>
    </location>
</feature>
<feature type="compositionally biased region" description="Polar residues" evidence="2">
    <location>
        <begin position="3915"/>
        <end position="3924"/>
    </location>
</feature>
<feature type="compositionally biased region" description="Low complexity" evidence="2">
    <location>
        <begin position="1637"/>
        <end position="1652"/>
    </location>
</feature>
<feature type="region of interest" description="Disordered" evidence="2">
    <location>
        <begin position="907"/>
        <end position="957"/>
    </location>
</feature>
<feature type="region of interest" description="Disordered" evidence="2">
    <location>
        <begin position="2418"/>
        <end position="2616"/>
    </location>
</feature>
<feature type="region of interest" description="Disordered" evidence="2">
    <location>
        <begin position="2138"/>
        <end position="2226"/>
    </location>
</feature>
<feature type="compositionally biased region" description="Pro residues" evidence="2">
    <location>
        <begin position="2213"/>
        <end position="2226"/>
    </location>
</feature>
<sequence length="3962" mass="430893">MSSNPSDRWSPTQGTNTFADTFSPSGYSYTDTQRFSSDGDDSAEHTRRLNISPSPSGQQDYSDETYTDENSIDEIEEALHNLEDDYDESERIRSPSQWSPGSYSSAGPTFSSATGTFTYSGTYTGSPSFVALPTFPPRSPLGQNIDPRARLSRITERTEESRPTSTYSHPSRHQTGTPDHLRRSALSGAGGPTTSLHSRSSTEPTVERLVPGRLGQLIAVFESQSPSVSHTRGTSAPGYRAPSPLFSNSASGTATGYGYGSTSYGYGSRPSSPSKSGSGSTGSLTAPETRTSLLSPPPPRTSAFSSSATGSRQEAQTYTSASYTETPNTYSNTNTWTRETYTHSGTGSHTTPNPDSKFSGTEETFSTITPTSTLRKPTTQTSPRSPLASVRNIVNLWKERTPASARTDRSSVSPSSPPLPPPPRDDDDTGRHIVRRRVEGARARFRESYGASGADASLITPTRPLSQDVREKVSNVSGSSSSLPPSIDLNEFSSYAGSKDPPTHIGLLWYLNVHASPPYRWQRCQALLYPHMLLLSWLSPGGGRGIVALDLLNCTSVQSAPSPNHPSARDDVGTLAARHQSGEAGGQPLMDMLVPFQMMYADGVERLGAESLLERQKWVNRIWEAVNRPVASVPDSVSVTRSPTGSIRTILTIDSTSSHTSNGSRSTVFVPPLSTLPDIADYNSSPSGLSRQSSIVSSHHSRTVDDNVIRNQEYIYPGDRRVITPSRGRRRSGSMTDLDDEFREVVSRARGSGGMFGGSPVTISSGSSLGRNIFVTPPPSTGRGSDRARSEISDENFFSAGSNGLRSNVSSTYFSQTSFTSTGAPRTMTGTRTDSLTVTGTGITPTGTYAGTYSGSGSATVTGISDSRVPDSTTFTSTYLRSNSASDFLSSDSPSTLSRARVIKRRVASSNKSYSSGSQSGASRSVTDDGEDKENESGSGSVGQFTPSGVSYDSYTPGSGTVSMSGSGSYGSGSYTPGSGTMSMSGSGTRSGGYTSETWSGTPSGSYTPSGTYTASGSYTPSGSYTASGSYTPSSGYTPASGTGSGSDTLRPEVSSSSGPGGHTPISSSETGYDICPSSDLTEMSRTMSFGVTPTPRSPLTPAISVTLSDIASEKYISASLASTEYETAAVIQSSRASSIRSFQSLQTISDYLSVDDGKSDSSYRTASEPEVGSDYRTASEPDEPASASVYVSAPTFELSEIPSESQLNTPVLSSLKLGEDDDGETESEVYVPSPSRIPSIRSLRSFSDRSPSASVFSELLPEEVPLPPSAPASLVVVPQPLPSLTPSPSLGSIDLTPRQQRRSATPSLASSPSVPEFTYSPARSPAEISRSLASSPSLPPLPPSPSPPSSRPSPPSSRPSPPSSHPSPPRALPSRSPSLMPTPTPLELSEEEEDVATPTSLYIPPPTPTESDAQSESTPRLSLVTSLPPSTLGSTSIVTPTSIVLSSASSLPPSTRVVHPTTVTSSSLSITTSVTLSEFTESSSSMMPPSPQPWAAATDISYESSILQPSPSVRSIALHEGMETSFETSFLRPSGSPSSIGRMSTIPVSPAPITSIAWSPLPPLTPVPALPPSMSSPTDVGTPTSLEFASESSSLGRTSSLLSSSSYVSESDMSTSLVESRSGGTEVEPLPLEVASPSTEPSLLSSIELSPPQSPSPTPIPAPFPPTPDGSVIVSLTTPQGSGGTEQSSLRTMASISVETPRDMGADFDRLVDEVRTYDHARGLEHQDLADNVKALRDEIRGLADYLGRTPSPRTPLSMPTVVMMPPGEDATPRRRIELTDRPVGGSEVMSSLYPRGPRVMEITVPHPATSTSLSRSASNASSYASYLSSHHSDDDLLEDVEEETPLITSRRFPTESLVSETESQDVTSSSSMSSSPLSKSSDLSTEASTARQEVPDALEQALQHIRNQLRALEDGQTSTLGLLDAIKDRPIPVAEDHTPELTERLNRIDTLIQTLIERGHPVGPEIVYQVPPSLSRTASTSESSDSLRRLRSILNDLASPGDIEGPHMPVPTPPSRAGPSIAQQLDEILSASQHAPMPPPELPRVDPFVYRPSERGARARSASPASLESLPARPSTVPIVFPVPTQGRQVERQRRRTRPESSVTETLTQPVNPFAGVTDEADQLFNSLRRFRADLDRQRQEQQNQRPVQQPPSQQPPLQPPQQPSESFHKGPGPPPQPVLPHSLYGTPRPITAPPGIGGQPGRSQTSWYHPPAPQSGPQPQMPPLASVPPEARIPVVDQPQAGGVRYMPMPAGPTVVQLPPLFDSLLDILRENRLAQLATVDQQRELMRYMRGLNEWLERDVHDRQNEIERVYRRVDQLGQDLRHMQMRGAPNYTPSSGSSEGSETHMRYDFPAPTQPGPQFPGLPMNFQPYPDQSVQPPVIPPMVPDGGTPPPSFPVTMPQPTIVVNPGAVMPGMGMVPPIPRDEYDPRGPGPQPFTSRPSSAQRPPFIPSDISRSSTGSPRPPIPIPMPQTTGTMGANVILRSASPSSTRSSSTRRSQSRSTRHGRRRRSESPPRGRSRSRSRPRYDSRSPSRRTRRTSRSYSPSPSRHPAPLVITNPGMIPGSGMMPGTPGLPPSSYGRTSTPHHVVPASDRSMTPPSPRREHLSVPPPQQQPTVIIQQPQQQPIIVQQPPVTHIERSSYGSRTPSPVPHPMGPSHMPMMSEGGMPMTGGIPMTGMPMTGMPMTEGMPMTGMPMTGMPMTGMPMTGMPMTEGMPMTGMPMTGMPMTGMPMTGMPMTGMPMTGMPMTGMPMTGVPMTGMPMTGMPMTGMPGTAPLIVQQGSPRSSRSRSRSRSSRHRHHTPPAPAAPPQAPILITDTRRSRSHSRSPRQQVLPSMMPPGVTVLPSQPIGGMPQGVVMMPSRSHSSGRRRRSRSRSHSHGRTPIVVQPQGPPTMYPAPQTQAPTAAPTVMLPGAGMIPGMGMVPGMMGPVMMPARSRSRSRSRSPRHQMAPAVVIPPQQQSRYSPRRRSYTPEHRRRPYSPYRERYHPRSPSRGHSHYRESSSPRRRSRTPPRHRSRSPSTRRRSRTPPYRYPASMPMTTTVIPPMQPTGYYPSRRQYSRTPTPPHRTRTLHRSVSSRRRSLSPRQRQRSSSPRQRQRSISPRHMQRSLSPRHRSQTPPRRRHSRSPPRVEVIDYPRRGERHPRSPYQSRSVTPVRRGYGRRPRSPYDDPRYGSRSQDYSPRRSISSPPPARYQPGRPRSASPMSPRRSPPLIHRSRDEESPVRRIPGRPQQMPRRSMSAGSFTPPRVMPSAGRRTEFEPTEASDRQEVVVTVPSRRAARPPTVVTLQSDAGQMPGPSRTGTPRRPSVHSDYHSPTPGVHVLPPPQSERSEETEERSQLSPVPTRPPSSHVSRPLSRPPTTRGSDEQLTEPPSRRPSRTGGVVHFPSEQASEHSEPLSEEDRAPEVLHPTPFYPPTAHHDAAHQPTRRSATPLGYPPIEDNRAQIEALNQATDRLQLTVSAAEEAEDRREAEYRHQEEERARLFLEQETQRNEDARQRAEAIWRELESRLHSLPPLPAATHAPSISDKSSILEEAAEAAMEAAKETESIASIRTVAQQAASQHATDVMEMIRLEREEFTREREAAAEERAELLTQLRVEKDNVIEEKDNRIRALEDELAQLRMDFEGEKQQRMNEEAEIRERDREERMEREDAMRNQLGDITNLVQDQKDLCETKKALQDERWEEKLARRQDKEAQMIELRDMMQKIHDDMDADRARSDEDKRENREALERVIEDLQRQNAEQRELLQSLSDSWRADCQRHHEETLDAVRSTADKQVPFNVQGYLDEFSQALATEVRMLLGEVGKIREERRALQHEIGDLLSMKAKYGPGGEYEPDWRPQPPPGPPADMPPPPPPEPGVPPTAKPGWRTVHQKPKKKKKGAEQPAPSTSAPPPPQHFVQQQTYHGGDVRRQLTGSWTTWQPDRNAVTPPSVEPTLMVPGRESPGLFGPRTPSNGSMYGR</sequence>
<feature type="compositionally biased region" description="Polar residues" evidence="2">
    <location>
        <begin position="303"/>
        <end position="339"/>
    </location>
</feature>
<feature type="region of interest" description="Disordered" evidence="2">
    <location>
        <begin position="444"/>
        <end position="483"/>
    </location>
</feature>
<feature type="compositionally biased region" description="Basic residues" evidence="2">
    <location>
        <begin position="3007"/>
        <end position="3029"/>
    </location>
</feature>
<feature type="compositionally biased region" description="Low complexity" evidence="2">
    <location>
        <begin position="3092"/>
        <end position="3106"/>
    </location>
</feature>
<feature type="region of interest" description="Disordered" evidence="2">
    <location>
        <begin position="818"/>
        <end position="840"/>
    </location>
</feature>
<feature type="compositionally biased region" description="Low complexity" evidence="2">
    <location>
        <begin position="474"/>
        <end position="483"/>
    </location>
</feature>
<feature type="compositionally biased region" description="Low complexity" evidence="2">
    <location>
        <begin position="1860"/>
        <end position="1886"/>
    </location>
</feature>
<feature type="region of interest" description="Disordered" evidence="2">
    <location>
        <begin position="978"/>
        <end position="1008"/>
    </location>
</feature>
<evidence type="ECO:0000259" key="3">
    <source>
        <dbReference type="SMART" id="SM00233"/>
    </source>
</evidence>
<feature type="compositionally biased region" description="Polar residues" evidence="2">
    <location>
        <begin position="2438"/>
        <end position="2447"/>
    </location>
</feature>
<feature type="compositionally biased region" description="Low complexity" evidence="2">
    <location>
        <begin position="2544"/>
        <end position="2574"/>
    </location>
</feature>
<reference evidence="4" key="1">
    <citation type="submission" date="2020-11" db="EMBL/GenBank/DDBJ databases">
        <authorList>
            <consortium name="DOE Joint Genome Institute"/>
            <person name="Ahrendt S."/>
            <person name="Riley R."/>
            <person name="Andreopoulos W."/>
            <person name="Labutti K."/>
            <person name="Pangilinan J."/>
            <person name="Ruiz-Duenas F.J."/>
            <person name="Barrasa J.M."/>
            <person name="Sanchez-Garcia M."/>
            <person name="Camarero S."/>
            <person name="Miyauchi S."/>
            <person name="Serrano A."/>
            <person name="Linde D."/>
            <person name="Babiker R."/>
            <person name="Drula E."/>
            <person name="Ayuso-Fernandez I."/>
            <person name="Pacheco R."/>
            <person name="Padilla G."/>
            <person name="Ferreira P."/>
            <person name="Barriuso J."/>
            <person name="Kellner H."/>
            <person name="Castanera R."/>
            <person name="Alfaro M."/>
            <person name="Ramirez L."/>
            <person name="Pisabarro A.G."/>
            <person name="Kuo A."/>
            <person name="Tritt A."/>
            <person name="Lipzen A."/>
            <person name="He G."/>
            <person name="Yan M."/>
            <person name="Ng V."/>
            <person name="Cullen D."/>
            <person name="Martin F."/>
            <person name="Rosso M.-N."/>
            <person name="Henrissat B."/>
            <person name="Hibbett D."/>
            <person name="Martinez A.T."/>
            <person name="Grigoriev I.V."/>
        </authorList>
    </citation>
    <scope>NUCLEOTIDE SEQUENCE</scope>
    <source>
        <strain evidence="4">CBS 506.95</strain>
    </source>
</reference>
<dbReference type="EMBL" id="MU157839">
    <property type="protein sequence ID" value="KAF9530522.1"/>
    <property type="molecule type" value="Genomic_DNA"/>
</dbReference>
<evidence type="ECO:0000313" key="5">
    <source>
        <dbReference type="Proteomes" id="UP000807306"/>
    </source>
</evidence>
<feature type="compositionally biased region" description="Basic and acidic residues" evidence="2">
    <location>
        <begin position="84"/>
        <end position="93"/>
    </location>
</feature>
<name>A0A9P6JR94_9AGAR</name>
<feature type="compositionally biased region" description="Pro residues" evidence="2">
    <location>
        <begin position="2151"/>
        <end position="2165"/>
    </location>
</feature>
<feature type="region of interest" description="Disordered" evidence="2">
    <location>
        <begin position="750"/>
        <end position="789"/>
    </location>
</feature>
<keyword evidence="1" id="KW-0175">Coiled coil</keyword>
<feature type="compositionally biased region" description="Basic and acidic residues" evidence="2">
    <location>
        <begin position="3630"/>
        <end position="3657"/>
    </location>
</feature>